<proteinExistence type="predicted"/>
<gene>
    <name evidence="1" type="ORF">FA15DRAFT_606319</name>
</gene>
<dbReference type="EMBL" id="ML210629">
    <property type="protein sequence ID" value="TFK16826.1"/>
    <property type="molecule type" value="Genomic_DNA"/>
</dbReference>
<evidence type="ECO:0000313" key="1">
    <source>
        <dbReference type="EMBL" id="TFK16826.1"/>
    </source>
</evidence>
<sequence length="58" mass="6312">TYIEEPHGVGTSWWSAVEGNVDFGLSHPNEWEGAQQEQMGHTTILAGLVKTSFGSSHL</sequence>
<name>A0A5C3K9U4_COPMA</name>
<protein>
    <submittedName>
        <fullName evidence="1">Uncharacterized protein</fullName>
    </submittedName>
</protein>
<keyword evidence="2" id="KW-1185">Reference proteome</keyword>
<accession>A0A5C3K9U4</accession>
<dbReference type="OrthoDB" id="2963168at2759"/>
<dbReference type="AlphaFoldDB" id="A0A5C3K9U4"/>
<feature type="non-terminal residue" evidence="1">
    <location>
        <position position="1"/>
    </location>
</feature>
<evidence type="ECO:0000313" key="2">
    <source>
        <dbReference type="Proteomes" id="UP000307440"/>
    </source>
</evidence>
<dbReference type="STRING" id="230819.A0A5C3K9U4"/>
<reference evidence="1 2" key="1">
    <citation type="journal article" date="2019" name="Nat. Ecol. Evol.">
        <title>Megaphylogeny resolves global patterns of mushroom evolution.</title>
        <authorList>
            <person name="Varga T."/>
            <person name="Krizsan K."/>
            <person name="Foldi C."/>
            <person name="Dima B."/>
            <person name="Sanchez-Garcia M."/>
            <person name="Sanchez-Ramirez S."/>
            <person name="Szollosi G.J."/>
            <person name="Szarkandi J.G."/>
            <person name="Papp V."/>
            <person name="Albert L."/>
            <person name="Andreopoulos W."/>
            <person name="Angelini C."/>
            <person name="Antonin V."/>
            <person name="Barry K.W."/>
            <person name="Bougher N.L."/>
            <person name="Buchanan P."/>
            <person name="Buyck B."/>
            <person name="Bense V."/>
            <person name="Catcheside P."/>
            <person name="Chovatia M."/>
            <person name="Cooper J."/>
            <person name="Damon W."/>
            <person name="Desjardin D."/>
            <person name="Finy P."/>
            <person name="Geml J."/>
            <person name="Haridas S."/>
            <person name="Hughes K."/>
            <person name="Justo A."/>
            <person name="Karasinski D."/>
            <person name="Kautmanova I."/>
            <person name="Kiss B."/>
            <person name="Kocsube S."/>
            <person name="Kotiranta H."/>
            <person name="LaButti K.M."/>
            <person name="Lechner B.E."/>
            <person name="Liimatainen K."/>
            <person name="Lipzen A."/>
            <person name="Lukacs Z."/>
            <person name="Mihaltcheva S."/>
            <person name="Morgado L.N."/>
            <person name="Niskanen T."/>
            <person name="Noordeloos M.E."/>
            <person name="Ohm R.A."/>
            <person name="Ortiz-Santana B."/>
            <person name="Ovrebo C."/>
            <person name="Racz N."/>
            <person name="Riley R."/>
            <person name="Savchenko A."/>
            <person name="Shiryaev A."/>
            <person name="Soop K."/>
            <person name="Spirin V."/>
            <person name="Szebenyi C."/>
            <person name="Tomsovsky M."/>
            <person name="Tulloss R.E."/>
            <person name="Uehling J."/>
            <person name="Grigoriev I.V."/>
            <person name="Vagvolgyi C."/>
            <person name="Papp T."/>
            <person name="Martin F.M."/>
            <person name="Miettinen O."/>
            <person name="Hibbett D.S."/>
            <person name="Nagy L.G."/>
        </authorList>
    </citation>
    <scope>NUCLEOTIDE SEQUENCE [LARGE SCALE GENOMIC DNA]</scope>
    <source>
        <strain evidence="1 2">CBS 121175</strain>
    </source>
</reference>
<dbReference type="Proteomes" id="UP000307440">
    <property type="component" value="Unassembled WGS sequence"/>
</dbReference>
<organism evidence="1 2">
    <name type="scientific">Coprinopsis marcescibilis</name>
    <name type="common">Agaric fungus</name>
    <name type="synonym">Psathyrella marcescibilis</name>
    <dbReference type="NCBI Taxonomy" id="230819"/>
    <lineage>
        <taxon>Eukaryota</taxon>
        <taxon>Fungi</taxon>
        <taxon>Dikarya</taxon>
        <taxon>Basidiomycota</taxon>
        <taxon>Agaricomycotina</taxon>
        <taxon>Agaricomycetes</taxon>
        <taxon>Agaricomycetidae</taxon>
        <taxon>Agaricales</taxon>
        <taxon>Agaricineae</taxon>
        <taxon>Psathyrellaceae</taxon>
        <taxon>Coprinopsis</taxon>
    </lineage>
</organism>